<proteinExistence type="predicted"/>
<evidence type="ECO:0008006" key="4">
    <source>
        <dbReference type="Google" id="ProtNLM"/>
    </source>
</evidence>
<keyword evidence="3" id="KW-1185">Reference proteome</keyword>
<evidence type="ECO:0000313" key="3">
    <source>
        <dbReference type="Proteomes" id="UP001165444"/>
    </source>
</evidence>
<dbReference type="Proteomes" id="UP001165444">
    <property type="component" value="Unassembled WGS sequence"/>
</dbReference>
<keyword evidence="1" id="KW-0732">Signal</keyword>
<sequence>MKATLLRFWCTCMCMLFCLAAQAAEPDELNKKEYEKSFPANKSDELFISNKYGGITITHWDKAEVAFRVVVEVKSRNEQDNKRNLDRIKIKFDKQGNIISGITEMSDVSIRNGKLDIQYYVSMPSWISSKLEQHYGNILMPAKNPARCQLTVKYGNIEGGSFEQPLELEAKYSNVTLGSLQAGDFDLGYCGKATVQSASTLNADSKYSNLQVGEIGQLALELKYGQLEAEKVQSMTADVKYSTCKIGYLSDDLKVESLDYSTLEMDEVNGKFKDIHVEARYSAVKLALPSSASFRVDGENLKYGHCKLHGFEPSKSEKEKDAVYYEVNGGKNGSIYFDGGSYSNMNIRMK</sequence>
<accession>A0ABT0C0L4</accession>
<feature type="signal peptide" evidence="1">
    <location>
        <begin position="1"/>
        <end position="23"/>
    </location>
</feature>
<gene>
    <name evidence="2" type="ORF">MUN53_07995</name>
</gene>
<dbReference type="EMBL" id="JAKZMM010000016">
    <property type="protein sequence ID" value="MCJ2380548.1"/>
    <property type="molecule type" value="Genomic_DNA"/>
</dbReference>
<comment type="caution">
    <text evidence="2">The sequence shown here is derived from an EMBL/GenBank/DDBJ whole genome shotgun (WGS) entry which is preliminary data.</text>
</comment>
<evidence type="ECO:0000256" key="1">
    <source>
        <dbReference type="SAM" id="SignalP"/>
    </source>
</evidence>
<name>A0ABT0C0L4_9BACT</name>
<protein>
    <recommendedName>
        <fullName evidence="4">Adhesin domain-containing protein</fullName>
    </recommendedName>
</protein>
<feature type="chain" id="PRO_5045207956" description="Adhesin domain-containing protein" evidence="1">
    <location>
        <begin position="24"/>
        <end position="350"/>
    </location>
</feature>
<dbReference type="RefSeq" id="WP_243324592.1">
    <property type="nucleotide sequence ID" value="NZ_JAKZMM010000016.1"/>
</dbReference>
<organism evidence="2 3">
    <name type="scientific">Parabacteroides faecalis</name>
    <dbReference type="NCBI Taxonomy" id="2924040"/>
    <lineage>
        <taxon>Bacteria</taxon>
        <taxon>Pseudomonadati</taxon>
        <taxon>Bacteroidota</taxon>
        <taxon>Bacteroidia</taxon>
        <taxon>Bacteroidales</taxon>
        <taxon>Tannerellaceae</taxon>
        <taxon>Parabacteroides</taxon>
    </lineage>
</organism>
<evidence type="ECO:0000313" key="2">
    <source>
        <dbReference type="EMBL" id="MCJ2380548.1"/>
    </source>
</evidence>
<reference evidence="2 3" key="1">
    <citation type="submission" date="2022-03" db="EMBL/GenBank/DDBJ databases">
        <title>Parabacteroides sp. nov. isolated from swine feces.</title>
        <authorList>
            <person name="Bak J.E."/>
        </authorList>
    </citation>
    <scope>NUCLEOTIDE SEQUENCE [LARGE SCALE GENOMIC DNA]</scope>
    <source>
        <strain evidence="2 3">AGMB00274</strain>
    </source>
</reference>